<feature type="compositionally biased region" description="Pro residues" evidence="2">
    <location>
        <begin position="424"/>
        <end position="437"/>
    </location>
</feature>
<dbReference type="Pfam" id="PF07282">
    <property type="entry name" value="Cas12f1-like_TNB"/>
    <property type="match status" value="1"/>
</dbReference>
<evidence type="ECO:0000256" key="1">
    <source>
        <dbReference type="ARBA" id="ARBA00023125"/>
    </source>
</evidence>
<proteinExistence type="predicted"/>
<evidence type="ECO:0000259" key="3">
    <source>
        <dbReference type="Pfam" id="PF07282"/>
    </source>
</evidence>
<dbReference type="EMBL" id="CP141261">
    <property type="protein sequence ID" value="WRL64889.1"/>
    <property type="molecule type" value="Genomic_DNA"/>
</dbReference>
<feature type="compositionally biased region" description="Low complexity" evidence="2">
    <location>
        <begin position="219"/>
        <end position="228"/>
    </location>
</feature>
<accession>A0ABZ1B2B8</accession>
<feature type="region of interest" description="Disordered" evidence="2">
    <location>
        <begin position="361"/>
        <end position="468"/>
    </location>
</feature>
<feature type="domain" description="Cas12f1-like TNB" evidence="3">
    <location>
        <begin position="293"/>
        <end position="355"/>
    </location>
</feature>
<gene>
    <name evidence="4" type="ORF">U6N30_03885</name>
</gene>
<feature type="region of interest" description="Disordered" evidence="2">
    <location>
        <begin position="187"/>
        <end position="282"/>
    </location>
</feature>
<evidence type="ECO:0000313" key="4">
    <source>
        <dbReference type="EMBL" id="WRL64889.1"/>
    </source>
</evidence>
<organism evidence="4 5">
    <name type="scientific">Blastococcus brunescens</name>
    <dbReference type="NCBI Taxonomy" id="1564165"/>
    <lineage>
        <taxon>Bacteria</taxon>
        <taxon>Bacillati</taxon>
        <taxon>Actinomycetota</taxon>
        <taxon>Actinomycetes</taxon>
        <taxon>Geodermatophilales</taxon>
        <taxon>Geodermatophilaceae</taxon>
        <taxon>Blastococcus</taxon>
    </lineage>
</organism>
<reference evidence="4 5" key="1">
    <citation type="submission" date="2023-12" db="EMBL/GenBank/DDBJ databases">
        <title>Blastococcus brunescens sp. nov., an actonobacterium isolated from sandstone collected in sahara desert.</title>
        <authorList>
            <person name="Gtari M."/>
            <person name="Ghodhbane F."/>
        </authorList>
    </citation>
    <scope>NUCLEOTIDE SEQUENCE [LARGE SCALE GENOMIC DNA]</scope>
    <source>
        <strain evidence="4 5">BMG 8361</strain>
    </source>
</reference>
<feature type="compositionally biased region" description="Low complexity" evidence="2">
    <location>
        <begin position="190"/>
        <end position="205"/>
    </location>
</feature>
<feature type="compositionally biased region" description="Pro residues" evidence="2">
    <location>
        <begin position="229"/>
        <end position="242"/>
    </location>
</feature>
<keyword evidence="5" id="KW-1185">Reference proteome</keyword>
<dbReference type="Proteomes" id="UP001324287">
    <property type="component" value="Chromosome"/>
</dbReference>
<dbReference type="RefSeq" id="WP_324276213.1">
    <property type="nucleotide sequence ID" value="NZ_CP141261.1"/>
</dbReference>
<evidence type="ECO:0000313" key="5">
    <source>
        <dbReference type="Proteomes" id="UP001324287"/>
    </source>
</evidence>
<dbReference type="InterPro" id="IPR010095">
    <property type="entry name" value="Cas12f1-like_TNB"/>
</dbReference>
<name>A0ABZ1B2B8_9ACTN</name>
<protein>
    <submittedName>
        <fullName evidence="4">Zinc ribbon domain-containing protein</fullName>
    </submittedName>
</protein>
<sequence>MLLLNRWRRQRGDRPIVGYQELCRELAAAGAGTFGELSTTGARSVLRAYSDAWMSAARRRRAGDMAARFPRRRRALVPVRFYAGTFTVADGRVRLPVARGRPPLWVRPARPLPYPAGQVRSVRLVNDGRRLFLDVTAEIPVATYPPGSGPDPARVAGVDLGIIHPYAVLAPAAARAARGRRRGAAGVGAGVARRAPAAPGRAQGAFSRGRPPRPHPRVVRVAAVEAVPPAHPRPAGPPPKAPRPGAARGRDDGGGLGGASPGRHPGRRRPRGVLARDAGRRQNKAVRDWAVGDLIRTLADKAERAGIAVELVDERGTSSTCPACSARVAKPRGRVFSCRSCRFTGHRDLVGAANIAARATAHPGSGAAGGSVTGGPMPSVTTHRRAGRHLPGAGRSRRDPRRGLISRPPAGRHPPTRRAATTDPPGPPWPAPQPIPVPGSRSPAPAARIRHRSTGRTMPDTALAAGPRASCRARLRRAVIPRGSRPFSVRSAASLVGFSM</sequence>
<evidence type="ECO:0000256" key="2">
    <source>
        <dbReference type="SAM" id="MobiDB-lite"/>
    </source>
</evidence>
<keyword evidence="1" id="KW-0238">DNA-binding</keyword>